<dbReference type="InterPro" id="IPR027417">
    <property type="entry name" value="P-loop_NTPase"/>
</dbReference>
<feature type="domain" description="DNA mismatch repair proteins mutS family" evidence="6">
    <location>
        <begin position="459"/>
        <end position="633"/>
    </location>
</feature>
<reference evidence="7" key="1">
    <citation type="submission" date="2020-10" db="EMBL/GenBank/DDBJ databases">
        <authorList>
            <person name="Gilroy R."/>
        </authorList>
    </citation>
    <scope>NUCLEOTIDE SEQUENCE</scope>
    <source>
        <strain evidence="7">D5-748</strain>
    </source>
</reference>
<dbReference type="GO" id="GO:0005524">
    <property type="term" value="F:ATP binding"/>
    <property type="evidence" value="ECO:0007669"/>
    <property type="project" value="UniProtKB-KW"/>
</dbReference>
<dbReference type="Pfam" id="PF00488">
    <property type="entry name" value="MutS_V"/>
    <property type="match status" value="1"/>
</dbReference>
<dbReference type="PANTHER" id="PTHR11361">
    <property type="entry name" value="DNA MISMATCH REPAIR PROTEIN MUTS FAMILY MEMBER"/>
    <property type="match status" value="1"/>
</dbReference>
<keyword evidence="5" id="KW-0812">Transmembrane</keyword>
<evidence type="ECO:0000259" key="6">
    <source>
        <dbReference type="SMART" id="SM00534"/>
    </source>
</evidence>
<evidence type="ECO:0000256" key="1">
    <source>
        <dbReference type="ARBA" id="ARBA00022741"/>
    </source>
</evidence>
<organism evidence="7 8">
    <name type="scientific">Candidatus Cryptobacteroides merdavium</name>
    <dbReference type="NCBI Taxonomy" id="2840769"/>
    <lineage>
        <taxon>Bacteria</taxon>
        <taxon>Pseudomonadati</taxon>
        <taxon>Bacteroidota</taxon>
        <taxon>Bacteroidia</taxon>
        <taxon>Bacteroidales</taxon>
        <taxon>Candidatus Cryptobacteroides</taxon>
    </lineage>
</organism>
<dbReference type="EMBL" id="JADIMO010000001">
    <property type="protein sequence ID" value="MBO8444083.1"/>
    <property type="molecule type" value="Genomic_DNA"/>
</dbReference>
<dbReference type="PANTHER" id="PTHR11361:SF99">
    <property type="entry name" value="DNA MISMATCH REPAIR PROTEIN"/>
    <property type="match status" value="1"/>
</dbReference>
<dbReference type="SUPFAM" id="SSF52540">
    <property type="entry name" value="P-loop containing nucleoside triphosphate hydrolases"/>
    <property type="match status" value="1"/>
</dbReference>
<keyword evidence="3" id="KW-0238">DNA-binding</keyword>
<dbReference type="GO" id="GO:0006298">
    <property type="term" value="P:mismatch repair"/>
    <property type="evidence" value="ECO:0007669"/>
    <property type="project" value="InterPro"/>
</dbReference>
<evidence type="ECO:0000256" key="2">
    <source>
        <dbReference type="ARBA" id="ARBA00022840"/>
    </source>
</evidence>
<sequence>MTKKQAIQLFNDRKIKEESIIRRRENIISGKEPEEQKEFDKGRPEEPKGFYEGRMAELKEEEGRTGKKSNILVFCKLALFCVTAAFIWISVKNGWEAWSIAAAGLSAAAYLAALKKDEGYRKRLDRLRAMVRTCENELAYLSGDFSAFNDGAEYADMGHRYSFDMDIFGPDSLFNRIDRTVTKKGRDRLAERLTSPDLDKEAIESAREAVSELASVPEWRLRFLSRPKLDNGLDRLAEAYGTEREMLKGGPLPYIIISATMVFLVCGITGLLPWIFFAVMFMIQLAISIMSGSKADKTAWRIDSMHKECSGYLGLLKETETAGFSSDILKKLKERLFNEESGSITAFRELSRLLSCSEMRGNIIVFFLLNGLVMSDVLLSRRFFVWCRKYISHIGEWTGCLAELDALASLGTYAFNNPGNTYAKVLDMDSCNIMEATDISHPFLSHENAVPNSLTLKRNSIAIITGANMAGKSTFLRTIGVSYILAINGTPVRAAAFSFVPVTLFSSMRTTDNLSKDVSYFKAELLRLQQMLEHIRTHGYTLIILDEILKGTNSADKLNGSMLVLKELMKHNVSGLVATHDLELARLGETDSGHFSNHCFEIELSDEIRYSYKMKDGIAQNMNASYLIRKMLSPQR</sequence>
<keyword evidence="2" id="KW-0067">ATP-binding</keyword>
<gene>
    <name evidence="7" type="ORF">IAC23_00020</name>
</gene>
<evidence type="ECO:0000256" key="3">
    <source>
        <dbReference type="ARBA" id="ARBA00023125"/>
    </source>
</evidence>
<dbReference type="SMART" id="SM00534">
    <property type="entry name" value="MUTSac"/>
    <property type="match status" value="1"/>
</dbReference>
<proteinExistence type="predicted"/>
<feature type="transmembrane region" description="Helical" evidence="5">
    <location>
        <begin position="71"/>
        <end position="91"/>
    </location>
</feature>
<dbReference type="AlphaFoldDB" id="A0A9D9ECA2"/>
<name>A0A9D9ECA2_9BACT</name>
<feature type="transmembrane region" description="Helical" evidence="5">
    <location>
        <begin position="97"/>
        <end position="114"/>
    </location>
</feature>
<feature type="region of interest" description="Disordered" evidence="4">
    <location>
        <begin position="26"/>
        <end position="51"/>
    </location>
</feature>
<protein>
    <submittedName>
        <fullName evidence="7">DNA mismatch repair protein MutS</fullName>
    </submittedName>
</protein>
<dbReference type="Gene3D" id="1.10.1420.10">
    <property type="match status" value="1"/>
</dbReference>
<dbReference type="GO" id="GO:0030983">
    <property type="term" value="F:mismatched DNA binding"/>
    <property type="evidence" value="ECO:0007669"/>
    <property type="project" value="InterPro"/>
</dbReference>
<comment type="caution">
    <text evidence="7">The sequence shown here is derived from an EMBL/GenBank/DDBJ whole genome shotgun (WGS) entry which is preliminary data.</text>
</comment>
<dbReference type="GO" id="GO:0140664">
    <property type="term" value="F:ATP-dependent DNA damage sensor activity"/>
    <property type="evidence" value="ECO:0007669"/>
    <property type="project" value="InterPro"/>
</dbReference>
<dbReference type="Proteomes" id="UP000823619">
    <property type="component" value="Unassembled WGS sequence"/>
</dbReference>
<dbReference type="InterPro" id="IPR000432">
    <property type="entry name" value="DNA_mismatch_repair_MutS_C"/>
</dbReference>
<keyword evidence="5" id="KW-0472">Membrane</keyword>
<keyword evidence="1" id="KW-0547">Nucleotide-binding</keyword>
<dbReference type="SUPFAM" id="SSF48334">
    <property type="entry name" value="DNA repair protein MutS, domain III"/>
    <property type="match status" value="1"/>
</dbReference>
<dbReference type="GO" id="GO:0005829">
    <property type="term" value="C:cytosol"/>
    <property type="evidence" value="ECO:0007669"/>
    <property type="project" value="TreeGrafter"/>
</dbReference>
<evidence type="ECO:0000256" key="5">
    <source>
        <dbReference type="SAM" id="Phobius"/>
    </source>
</evidence>
<dbReference type="InterPro" id="IPR045076">
    <property type="entry name" value="MutS"/>
</dbReference>
<dbReference type="InterPro" id="IPR036187">
    <property type="entry name" value="DNA_mismatch_repair_MutS_sf"/>
</dbReference>
<feature type="transmembrane region" description="Helical" evidence="5">
    <location>
        <begin position="254"/>
        <end position="287"/>
    </location>
</feature>
<keyword evidence="5" id="KW-1133">Transmembrane helix</keyword>
<evidence type="ECO:0000313" key="8">
    <source>
        <dbReference type="Proteomes" id="UP000823619"/>
    </source>
</evidence>
<evidence type="ECO:0000313" key="7">
    <source>
        <dbReference type="EMBL" id="MBO8444083.1"/>
    </source>
</evidence>
<dbReference type="Gene3D" id="3.40.50.300">
    <property type="entry name" value="P-loop containing nucleotide triphosphate hydrolases"/>
    <property type="match status" value="1"/>
</dbReference>
<accession>A0A9D9ECA2</accession>
<evidence type="ECO:0000256" key="4">
    <source>
        <dbReference type="SAM" id="MobiDB-lite"/>
    </source>
</evidence>
<reference evidence="7" key="2">
    <citation type="journal article" date="2021" name="PeerJ">
        <title>Extensive microbial diversity within the chicken gut microbiome revealed by metagenomics and culture.</title>
        <authorList>
            <person name="Gilroy R."/>
            <person name="Ravi A."/>
            <person name="Getino M."/>
            <person name="Pursley I."/>
            <person name="Horton D.L."/>
            <person name="Alikhan N.F."/>
            <person name="Baker D."/>
            <person name="Gharbi K."/>
            <person name="Hall N."/>
            <person name="Watson M."/>
            <person name="Adriaenssens E.M."/>
            <person name="Foster-Nyarko E."/>
            <person name="Jarju S."/>
            <person name="Secka A."/>
            <person name="Antonio M."/>
            <person name="Oren A."/>
            <person name="Chaudhuri R.R."/>
            <person name="La Ragione R."/>
            <person name="Hildebrand F."/>
            <person name="Pallen M.J."/>
        </authorList>
    </citation>
    <scope>NUCLEOTIDE SEQUENCE</scope>
    <source>
        <strain evidence="7">D5-748</strain>
    </source>
</reference>